<dbReference type="EMBL" id="BMNI01000013">
    <property type="protein sequence ID" value="GGO93561.1"/>
    <property type="molecule type" value="Genomic_DNA"/>
</dbReference>
<dbReference type="Pfam" id="PF04932">
    <property type="entry name" value="Wzy_C"/>
    <property type="match status" value="1"/>
</dbReference>
<feature type="transmembrane region" description="Helical" evidence="6">
    <location>
        <begin position="106"/>
        <end position="124"/>
    </location>
</feature>
<evidence type="ECO:0000256" key="5">
    <source>
        <dbReference type="SAM" id="MobiDB-lite"/>
    </source>
</evidence>
<feature type="transmembrane region" description="Helical" evidence="6">
    <location>
        <begin position="334"/>
        <end position="355"/>
    </location>
</feature>
<keyword evidence="3 6" id="KW-1133">Transmembrane helix</keyword>
<feature type="transmembrane region" description="Helical" evidence="6">
    <location>
        <begin position="158"/>
        <end position="178"/>
    </location>
</feature>
<feature type="transmembrane region" description="Helical" evidence="6">
    <location>
        <begin position="258"/>
        <end position="278"/>
    </location>
</feature>
<dbReference type="RefSeq" id="WP_188785091.1">
    <property type="nucleotide sequence ID" value="NZ_BMNI01000013.1"/>
</dbReference>
<name>A0ABQ2NEZ6_9ACTN</name>
<evidence type="ECO:0000313" key="9">
    <source>
        <dbReference type="Proteomes" id="UP000655410"/>
    </source>
</evidence>
<feature type="transmembrane region" description="Helical" evidence="6">
    <location>
        <begin position="5"/>
        <end position="21"/>
    </location>
</feature>
<evidence type="ECO:0000313" key="8">
    <source>
        <dbReference type="EMBL" id="GGO93561.1"/>
    </source>
</evidence>
<sequence length="433" mass="46498">MVGRVLAQAMWPFMLVAFVFVTRDQLLFAAAAFILSGFLIALIGLGPDRLGRYIVIAALLTAPINDKDLRPLPGGPVTFSDVFLLLGFALLLPALTRRGVVLPLDWVLGALIIMFLVLITALLVEAPVEALGYGTRLVATAVVIPFLFLIWRPERRTIEILVWAYIVGQLGSIAWAVVEHHSRWDGLATHPNFFGMAGTTALALLVHKWFTTTGRERSLALAAAVVVAGGIYMSGSRAALIVTVVMALIVPFVERTSASAFSVLAGGVIALLVLQWAIRYAGEDSALGRLTGGGTAEGSDTERRDKLAIGIDKWTHSPIWGNAFDGTALDAHNIYLEVAIGIGVVGLFGFLLVLWSGSRSLFTDHPLRRLSYPAVAFAATGMLTNSLWDRFVWCAVALSILAVIPLTGEDLPPDEPDAQDSPSLPHDTKVATL</sequence>
<feature type="transmembrane region" description="Helical" evidence="6">
    <location>
        <begin position="367"/>
        <end position="384"/>
    </location>
</feature>
<comment type="caution">
    <text evidence="8">The sequence shown here is derived from an EMBL/GenBank/DDBJ whole genome shotgun (WGS) entry which is preliminary data.</text>
</comment>
<evidence type="ECO:0000256" key="1">
    <source>
        <dbReference type="ARBA" id="ARBA00004141"/>
    </source>
</evidence>
<feature type="transmembrane region" description="Helical" evidence="6">
    <location>
        <begin position="190"/>
        <end position="207"/>
    </location>
</feature>
<proteinExistence type="predicted"/>
<comment type="subcellular location">
    <subcellularLocation>
        <location evidence="1">Membrane</location>
        <topology evidence="1">Multi-pass membrane protein</topology>
    </subcellularLocation>
</comment>
<reference evidence="9" key="1">
    <citation type="journal article" date="2019" name="Int. J. Syst. Evol. Microbiol.">
        <title>The Global Catalogue of Microorganisms (GCM) 10K type strain sequencing project: providing services to taxonomists for standard genome sequencing and annotation.</title>
        <authorList>
            <consortium name="The Broad Institute Genomics Platform"/>
            <consortium name="The Broad Institute Genome Sequencing Center for Infectious Disease"/>
            <person name="Wu L."/>
            <person name="Ma J."/>
        </authorList>
    </citation>
    <scope>NUCLEOTIDE SEQUENCE [LARGE SCALE GENOMIC DNA]</scope>
    <source>
        <strain evidence="9">CGMCC 4.7371</strain>
    </source>
</reference>
<keyword evidence="4 6" id="KW-0472">Membrane</keyword>
<evidence type="ECO:0000256" key="6">
    <source>
        <dbReference type="SAM" id="Phobius"/>
    </source>
</evidence>
<evidence type="ECO:0000256" key="2">
    <source>
        <dbReference type="ARBA" id="ARBA00022692"/>
    </source>
</evidence>
<feature type="domain" description="O-antigen ligase-related" evidence="7">
    <location>
        <begin position="222"/>
        <end position="351"/>
    </location>
</feature>
<feature type="region of interest" description="Disordered" evidence="5">
    <location>
        <begin position="412"/>
        <end position="433"/>
    </location>
</feature>
<dbReference type="PANTHER" id="PTHR37422">
    <property type="entry name" value="TEICHURONIC ACID BIOSYNTHESIS PROTEIN TUAE"/>
    <property type="match status" value="1"/>
</dbReference>
<evidence type="ECO:0000256" key="3">
    <source>
        <dbReference type="ARBA" id="ARBA00022989"/>
    </source>
</evidence>
<feature type="transmembrane region" description="Helical" evidence="6">
    <location>
        <begin position="219"/>
        <end position="252"/>
    </location>
</feature>
<feature type="transmembrane region" description="Helical" evidence="6">
    <location>
        <begin position="130"/>
        <end position="151"/>
    </location>
</feature>
<feature type="transmembrane region" description="Helical" evidence="6">
    <location>
        <begin position="77"/>
        <end position="94"/>
    </location>
</feature>
<organism evidence="8 9">
    <name type="scientific">Nocardioides phosphati</name>
    <dbReference type="NCBI Taxonomy" id="1867775"/>
    <lineage>
        <taxon>Bacteria</taxon>
        <taxon>Bacillati</taxon>
        <taxon>Actinomycetota</taxon>
        <taxon>Actinomycetes</taxon>
        <taxon>Propionibacteriales</taxon>
        <taxon>Nocardioidaceae</taxon>
        <taxon>Nocardioides</taxon>
    </lineage>
</organism>
<evidence type="ECO:0000259" key="7">
    <source>
        <dbReference type="Pfam" id="PF04932"/>
    </source>
</evidence>
<evidence type="ECO:0000256" key="4">
    <source>
        <dbReference type="ARBA" id="ARBA00023136"/>
    </source>
</evidence>
<accession>A0ABQ2NEZ6</accession>
<dbReference type="InterPro" id="IPR051533">
    <property type="entry name" value="WaaL-like"/>
</dbReference>
<keyword evidence="9" id="KW-1185">Reference proteome</keyword>
<protein>
    <recommendedName>
        <fullName evidence="7">O-antigen ligase-related domain-containing protein</fullName>
    </recommendedName>
</protein>
<feature type="transmembrane region" description="Helical" evidence="6">
    <location>
        <begin position="27"/>
        <end position="45"/>
    </location>
</feature>
<dbReference type="PANTHER" id="PTHR37422:SF13">
    <property type="entry name" value="LIPOPOLYSACCHARIDE BIOSYNTHESIS PROTEIN PA4999-RELATED"/>
    <property type="match status" value="1"/>
</dbReference>
<dbReference type="Proteomes" id="UP000655410">
    <property type="component" value="Unassembled WGS sequence"/>
</dbReference>
<gene>
    <name evidence="8" type="ORF">GCM10011584_32550</name>
</gene>
<keyword evidence="2 6" id="KW-0812">Transmembrane</keyword>
<dbReference type="InterPro" id="IPR007016">
    <property type="entry name" value="O-antigen_ligase-rel_domated"/>
</dbReference>